<dbReference type="SMART" id="SM00729">
    <property type="entry name" value="Elp3"/>
    <property type="match status" value="1"/>
</dbReference>
<protein>
    <submittedName>
        <fullName evidence="2">Radical SAM protein</fullName>
    </submittedName>
</protein>
<evidence type="ECO:0000259" key="1">
    <source>
        <dbReference type="SMART" id="SM00729"/>
    </source>
</evidence>
<evidence type="ECO:0000313" key="3">
    <source>
        <dbReference type="Proteomes" id="UP000187166"/>
    </source>
</evidence>
<dbReference type="STRING" id="1465756.BIV18_05415"/>
<dbReference type="Proteomes" id="UP000187166">
    <property type="component" value="Unassembled WGS sequence"/>
</dbReference>
<evidence type="ECO:0000313" key="2">
    <source>
        <dbReference type="EMBL" id="OLR64990.1"/>
    </source>
</evidence>
<keyword evidence="3" id="KW-1185">Reference proteome</keyword>
<dbReference type="InterPro" id="IPR006638">
    <property type="entry name" value="Elp3/MiaA/NifB-like_rSAM"/>
</dbReference>
<dbReference type="GO" id="GO:0051536">
    <property type="term" value="F:iron-sulfur cluster binding"/>
    <property type="evidence" value="ECO:0007669"/>
    <property type="project" value="InterPro"/>
</dbReference>
<feature type="domain" description="Elp3/MiaA/NifB-like radical SAM core" evidence="1">
    <location>
        <begin position="13"/>
        <end position="212"/>
    </location>
</feature>
<dbReference type="AlphaFoldDB" id="A0A1U7LZZ3"/>
<gene>
    <name evidence="2" type="ORF">BIV18_05415</name>
</gene>
<sequence>MNRYSKIINKIKREIVLLKARPCKWGRCTFCDYIEDNDRDDKRIDEVNFEVLKNVSGEFGVLEVIDSASVFELTENTLREIKKVVEEKNIKRLFFESHWIYRNRLDEIRSFFKVPITFKIGVETFDNDFREGVLKKGANFKDYREVQKYFDSPCVMVGIKGQTKEMIDKDMEIIKNFSHATVNIFMNNSTEIKRDEELVKWFVEKYRYLEDDPHVDILFEITDFGVG</sequence>
<dbReference type="EMBL" id="MJIH01000001">
    <property type="protein sequence ID" value="OLR64990.1"/>
    <property type="molecule type" value="Genomic_DNA"/>
</dbReference>
<proteinExistence type="predicted"/>
<organism evidence="2 3">
    <name type="scientific">Peptoniphilus porci</name>
    <dbReference type="NCBI Taxonomy" id="2652280"/>
    <lineage>
        <taxon>Bacteria</taxon>
        <taxon>Bacillati</taxon>
        <taxon>Bacillota</taxon>
        <taxon>Tissierellia</taxon>
        <taxon>Tissierellales</taxon>
        <taxon>Peptoniphilaceae</taxon>
        <taxon>Peptoniphilus</taxon>
    </lineage>
</organism>
<dbReference type="InterPro" id="IPR058240">
    <property type="entry name" value="rSAM_sf"/>
</dbReference>
<dbReference type="SUPFAM" id="SSF102114">
    <property type="entry name" value="Radical SAM enzymes"/>
    <property type="match status" value="1"/>
</dbReference>
<reference evidence="2 3" key="1">
    <citation type="journal article" date="2016" name="Appl. Environ. Microbiol.">
        <title>Function and Phylogeny of Bacterial Butyryl Coenzyme A:Acetate Transferases and Their Diversity in the Proximal Colon of Swine.</title>
        <authorList>
            <person name="Trachsel J."/>
            <person name="Bayles D.O."/>
            <person name="Looft T."/>
            <person name="Levine U.Y."/>
            <person name="Allen H.K."/>
        </authorList>
    </citation>
    <scope>NUCLEOTIDE SEQUENCE [LARGE SCALE GENOMIC DNA]</scope>
    <source>
        <strain evidence="2 3">35-6-1</strain>
    </source>
</reference>
<dbReference type="GO" id="GO:0003824">
    <property type="term" value="F:catalytic activity"/>
    <property type="evidence" value="ECO:0007669"/>
    <property type="project" value="InterPro"/>
</dbReference>
<accession>A0A1U7LZZ3</accession>
<name>A0A1U7LZZ3_9FIRM</name>
<comment type="caution">
    <text evidence="2">The sequence shown here is derived from an EMBL/GenBank/DDBJ whole genome shotgun (WGS) entry which is preliminary data.</text>
</comment>